<evidence type="ECO:0000313" key="2">
    <source>
        <dbReference type="Proteomes" id="UP000324585"/>
    </source>
</evidence>
<sequence length="1040" mass="116140">MLVGKGQGEERTTTSILMEERLVESGGMVVWENMETEERLDRAAFIAYGVLSPYGRGGKLNLSRRQSCTHVERTAPRARASRRQRSEWKGALQDGMMPAYPSGTRAVRVSHRRRQIRGQHEVENDHHMLLHSSLSQSSSEEQRKQDLLIRIGQLESAARHVAHGDDRVAAREWASQLDRLLRLDAGLSPAFNVVSYARVLSCLVYVNRDGAVENVKQEVNVLLAFEPFRRALMVVGAQAVSSAFRALWEEHNMQLSPQQRASKLQTLARTLSSIMYSLGALKLYPDARFANAWHVAMRECLPYSNIQSLCTVVHGLAKLAKHAHCSQNSAEDFDQPSLALSSILSWDHEFLLTWTQRFVHVAHKATPQQLSMAVWATASLSCGGASADGPWVIGRGQRLGSLRDVLRRSMSVFASFSSEAMKSTAAANTMWGLAKLASYASADFHVELECDEELQRDVLLFRSACSRACLRHFASFSSVELSNTLYALAIFSELELFVVDPFVTRQLQSTSAELFSQALHLRVHPQGVLKSDALVSAQSISLIGWAFAKISPRVEGRDSELFWDMWERMCVARLIQFSSQSLANTIWAVAKLENRIPSEPFMDKLTSSIRASMTEFSAPELSVAWWSLAGLTMKPGVAPVVERFFANENGAVQHEFFGLFLASAADMQPHAMANCLHACARLGLSPPDSFLDAWWESFELRKRQFTPQQLSVVLSAMTDLILAVPEDTSAGQAAKTAEKAAEKARESHFFCVEGNENVHLQYHEDSARLVNQPRVSQGPCTRYLERWLLAFELSCDRFDTLALVNTFWSVARLGWWPGTLIVNRWTYALESKLDSRELTSISDIARVLFACSRLVVVPDDRFLQKMCDAAMEELQNHRGSGREISMLSLALMRLHVRHESGLLLQCILRAHALQKQSSCDGEAVSVLFWCLAKQNLKPSGTLLGVMMDLLHCAVRAMNTFELSNVIWSFAALHIVPDPVLLEAWCQRFEYIAREASASGVQIPEHHVSVSQKSLAALGITSVPLRTFHGRKLPQTADLSV</sequence>
<comment type="caution">
    <text evidence="1">The sequence shown here is derived from an EMBL/GenBank/DDBJ whole genome shotgun (WGS) entry which is preliminary data.</text>
</comment>
<dbReference type="GO" id="GO:0000963">
    <property type="term" value="P:mitochondrial RNA processing"/>
    <property type="evidence" value="ECO:0007669"/>
    <property type="project" value="TreeGrafter"/>
</dbReference>
<keyword evidence="2" id="KW-1185">Reference proteome</keyword>
<protein>
    <submittedName>
        <fullName evidence="1">Uncharacterized protein</fullName>
    </submittedName>
</protein>
<dbReference type="PANTHER" id="PTHR21228:SF40">
    <property type="entry name" value="LD45607P"/>
    <property type="match status" value="1"/>
</dbReference>
<dbReference type="GO" id="GO:1901259">
    <property type="term" value="P:chloroplast rRNA processing"/>
    <property type="evidence" value="ECO:0007669"/>
    <property type="project" value="TreeGrafter"/>
</dbReference>
<evidence type="ECO:0000313" key="1">
    <source>
        <dbReference type="EMBL" id="KAA8499190.1"/>
    </source>
</evidence>
<accession>A0A5J4Z7V5</accession>
<dbReference type="GO" id="GO:0005759">
    <property type="term" value="C:mitochondrial matrix"/>
    <property type="evidence" value="ECO:0007669"/>
    <property type="project" value="TreeGrafter"/>
</dbReference>
<gene>
    <name evidence="1" type="ORF">FVE85_6775</name>
</gene>
<dbReference type="Proteomes" id="UP000324585">
    <property type="component" value="Unassembled WGS sequence"/>
</dbReference>
<dbReference type="GO" id="GO:0003723">
    <property type="term" value="F:RNA binding"/>
    <property type="evidence" value="ECO:0007669"/>
    <property type="project" value="TreeGrafter"/>
</dbReference>
<reference evidence="2" key="1">
    <citation type="journal article" date="2019" name="Nat. Commun.">
        <title>Expansion of phycobilisome linker gene families in mesophilic red algae.</title>
        <authorList>
            <person name="Lee J."/>
            <person name="Kim D."/>
            <person name="Bhattacharya D."/>
            <person name="Yoon H.S."/>
        </authorList>
    </citation>
    <scope>NUCLEOTIDE SEQUENCE [LARGE SCALE GENOMIC DNA]</scope>
    <source>
        <strain evidence="2">CCMP 1328</strain>
    </source>
</reference>
<dbReference type="AlphaFoldDB" id="A0A5J4Z7V5"/>
<dbReference type="PANTHER" id="PTHR21228">
    <property type="entry name" value="FAST LEU-RICH DOMAIN-CONTAINING"/>
    <property type="match status" value="1"/>
</dbReference>
<dbReference type="GO" id="GO:0009507">
    <property type="term" value="C:chloroplast"/>
    <property type="evidence" value="ECO:0007669"/>
    <property type="project" value="GOC"/>
</dbReference>
<organism evidence="1 2">
    <name type="scientific">Porphyridium purpureum</name>
    <name type="common">Red alga</name>
    <name type="synonym">Porphyridium cruentum</name>
    <dbReference type="NCBI Taxonomy" id="35688"/>
    <lineage>
        <taxon>Eukaryota</taxon>
        <taxon>Rhodophyta</taxon>
        <taxon>Bangiophyceae</taxon>
        <taxon>Porphyridiales</taxon>
        <taxon>Porphyridiaceae</taxon>
        <taxon>Porphyridium</taxon>
    </lineage>
</organism>
<name>A0A5J4Z7V5_PORPP</name>
<dbReference type="InterPro" id="IPR050870">
    <property type="entry name" value="FAST_kinase"/>
</dbReference>
<dbReference type="EMBL" id="VRMN01000001">
    <property type="protein sequence ID" value="KAA8499190.1"/>
    <property type="molecule type" value="Genomic_DNA"/>
</dbReference>
<dbReference type="OrthoDB" id="2019031at2759"/>
<dbReference type="GO" id="GO:0035770">
    <property type="term" value="C:ribonucleoprotein granule"/>
    <property type="evidence" value="ECO:0007669"/>
    <property type="project" value="TreeGrafter"/>
</dbReference>
<dbReference type="GO" id="GO:0044528">
    <property type="term" value="P:regulation of mitochondrial mRNA stability"/>
    <property type="evidence" value="ECO:0007669"/>
    <property type="project" value="TreeGrafter"/>
</dbReference>
<proteinExistence type="predicted"/>